<proteinExistence type="predicted"/>
<dbReference type="RefSeq" id="WP_088619668.1">
    <property type="nucleotide sequence ID" value="NZ_CP022129.1"/>
</dbReference>
<dbReference type="Proteomes" id="UP000197019">
    <property type="component" value="Chromosome"/>
</dbReference>
<keyword evidence="2" id="KW-1185">Reference proteome</keyword>
<reference evidence="1 2" key="1">
    <citation type="submission" date="2017-06" db="EMBL/GenBank/DDBJ databases">
        <title>Genome Sequencing of the methanotroph Methylovulum psychrotolerants str. HV10-M2 isolated from a high-altitude environment.</title>
        <authorList>
            <person name="Mateos-Rivera A."/>
        </authorList>
    </citation>
    <scope>NUCLEOTIDE SEQUENCE [LARGE SCALE GENOMIC DNA]</scope>
    <source>
        <strain evidence="1 2">HV10_M2</strain>
    </source>
</reference>
<name>A0A1Z4BZT6_9GAMM</name>
<organism evidence="1 2">
    <name type="scientific">Methylovulum psychrotolerans</name>
    <dbReference type="NCBI Taxonomy" id="1704499"/>
    <lineage>
        <taxon>Bacteria</taxon>
        <taxon>Pseudomonadati</taxon>
        <taxon>Pseudomonadota</taxon>
        <taxon>Gammaproteobacteria</taxon>
        <taxon>Methylococcales</taxon>
        <taxon>Methylococcaceae</taxon>
        <taxon>Methylovulum</taxon>
    </lineage>
</organism>
<dbReference type="EMBL" id="CP022129">
    <property type="protein sequence ID" value="ASF46796.1"/>
    <property type="molecule type" value="Genomic_DNA"/>
</dbReference>
<evidence type="ECO:0000313" key="1">
    <source>
        <dbReference type="EMBL" id="ASF46796.1"/>
    </source>
</evidence>
<dbReference type="OrthoDB" id="9901909at2"/>
<sequence>MYAHRTIQHLNGLHVQLELPSEFADCQEAEIIVLPIIATQTSPESWAARVLAIAGSLSDDFPDDIDSSDLGQDVPRAEFE</sequence>
<dbReference type="AlphaFoldDB" id="A0A1Z4BZT6"/>
<evidence type="ECO:0000313" key="2">
    <source>
        <dbReference type="Proteomes" id="UP000197019"/>
    </source>
</evidence>
<accession>A0A1Z4BZT6</accession>
<gene>
    <name evidence="1" type="ORF">CEK71_12315</name>
</gene>
<dbReference type="KEGG" id="mpsy:CEK71_12315"/>
<protein>
    <submittedName>
        <fullName evidence="1">Uncharacterized protein</fullName>
    </submittedName>
</protein>